<feature type="domain" description="Knottins-like" evidence="3">
    <location>
        <begin position="25"/>
        <end position="72"/>
    </location>
</feature>
<dbReference type="Proteomes" id="UP000823388">
    <property type="component" value="Chromosome 2N"/>
</dbReference>
<evidence type="ECO:0000256" key="1">
    <source>
        <dbReference type="SAM" id="MobiDB-lite"/>
    </source>
</evidence>
<dbReference type="InterPro" id="IPR036574">
    <property type="entry name" value="Scorpion_toxin-like_sf"/>
</dbReference>
<evidence type="ECO:0000313" key="4">
    <source>
        <dbReference type="EMBL" id="KAG2637823.1"/>
    </source>
</evidence>
<name>A0A8T0VZN3_PANVG</name>
<sequence length="122" mass="11843">MNGKIAATTAALCLLLMTCGAEAMLCKTRSTTFKGICRQNMNCANICVSEGRSGGYCKGFPMFKHCMCTFDCSSDGGGGDGGGGGSGSGGGGGGGSSGGGAPVPPRPPPALTARARRAGSPA</sequence>
<dbReference type="SMART" id="SM00505">
    <property type="entry name" value="Knot1"/>
    <property type="match status" value="1"/>
</dbReference>
<feature type="compositionally biased region" description="Gly residues" evidence="1">
    <location>
        <begin position="81"/>
        <end position="101"/>
    </location>
</feature>
<proteinExistence type="predicted"/>
<organism evidence="4 5">
    <name type="scientific">Panicum virgatum</name>
    <name type="common">Blackwell switchgrass</name>
    <dbReference type="NCBI Taxonomy" id="38727"/>
    <lineage>
        <taxon>Eukaryota</taxon>
        <taxon>Viridiplantae</taxon>
        <taxon>Streptophyta</taxon>
        <taxon>Embryophyta</taxon>
        <taxon>Tracheophyta</taxon>
        <taxon>Spermatophyta</taxon>
        <taxon>Magnoliopsida</taxon>
        <taxon>Liliopsida</taxon>
        <taxon>Poales</taxon>
        <taxon>Poaceae</taxon>
        <taxon>PACMAD clade</taxon>
        <taxon>Panicoideae</taxon>
        <taxon>Panicodae</taxon>
        <taxon>Paniceae</taxon>
        <taxon>Panicinae</taxon>
        <taxon>Panicum</taxon>
        <taxon>Panicum sect. Hiantes</taxon>
    </lineage>
</organism>
<feature type="chain" id="PRO_5035836696" description="Knottins-like domain-containing protein" evidence="2">
    <location>
        <begin position="24"/>
        <end position="122"/>
    </location>
</feature>
<protein>
    <recommendedName>
        <fullName evidence="3">Knottins-like domain-containing protein</fullName>
    </recommendedName>
</protein>
<dbReference type="GO" id="GO:0006952">
    <property type="term" value="P:defense response"/>
    <property type="evidence" value="ECO:0007669"/>
    <property type="project" value="InterPro"/>
</dbReference>
<evidence type="ECO:0000313" key="5">
    <source>
        <dbReference type="Proteomes" id="UP000823388"/>
    </source>
</evidence>
<feature type="region of interest" description="Disordered" evidence="1">
    <location>
        <begin position="81"/>
        <end position="122"/>
    </location>
</feature>
<dbReference type="InterPro" id="IPR003614">
    <property type="entry name" value="Knottins"/>
</dbReference>
<feature type="signal peptide" evidence="2">
    <location>
        <begin position="1"/>
        <end position="23"/>
    </location>
</feature>
<keyword evidence="2" id="KW-0732">Signal</keyword>
<evidence type="ECO:0000256" key="2">
    <source>
        <dbReference type="SAM" id="SignalP"/>
    </source>
</evidence>
<reference evidence="4" key="1">
    <citation type="submission" date="2020-05" db="EMBL/GenBank/DDBJ databases">
        <title>WGS assembly of Panicum virgatum.</title>
        <authorList>
            <person name="Lovell J.T."/>
            <person name="Jenkins J."/>
            <person name="Shu S."/>
            <person name="Juenger T.E."/>
            <person name="Schmutz J."/>
        </authorList>
    </citation>
    <scope>NUCLEOTIDE SEQUENCE</scope>
    <source>
        <strain evidence="4">AP13</strain>
    </source>
</reference>
<dbReference type="Pfam" id="PF00304">
    <property type="entry name" value="Gamma-thionin"/>
    <property type="match status" value="1"/>
</dbReference>
<dbReference type="AlphaFoldDB" id="A0A8T0VZN3"/>
<dbReference type="EMBL" id="CM029040">
    <property type="protein sequence ID" value="KAG2637823.1"/>
    <property type="molecule type" value="Genomic_DNA"/>
</dbReference>
<dbReference type="Gene3D" id="3.30.30.10">
    <property type="entry name" value="Knottin, scorpion toxin-like"/>
    <property type="match status" value="1"/>
</dbReference>
<accession>A0A8T0VZN3</accession>
<dbReference type="SUPFAM" id="SSF57095">
    <property type="entry name" value="Scorpion toxin-like"/>
    <property type="match status" value="1"/>
</dbReference>
<evidence type="ECO:0000259" key="3">
    <source>
        <dbReference type="SMART" id="SM00505"/>
    </source>
</evidence>
<keyword evidence="5" id="KW-1185">Reference proteome</keyword>
<gene>
    <name evidence="4" type="ORF">PVAP13_2NG546400</name>
</gene>
<comment type="caution">
    <text evidence="4">The sequence shown here is derived from an EMBL/GenBank/DDBJ whole genome shotgun (WGS) entry which is preliminary data.</text>
</comment>